<dbReference type="GO" id="GO:0016757">
    <property type="term" value="F:glycosyltransferase activity"/>
    <property type="evidence" value="ECO:0007669"/>
    <property type="project" value="InterPro"/>
</dbReference>
<dbReference type="CDD" id="cd03801">
    <property type="entry name" value="GT4_PimA-like"/>
    <property type="match status" value="1"/>
</dbReference>
<organism evidence="3 4">
    <name type="scientific">candidate division WWE3 bacterium CG08_land_8_20_14_0_20_40_13</name>
    <dbReference type="NCBI Taxonomy" id="1975084"/>
    <lineage>
        <taxon>Bacteria</taxon>
        <taxon>Katanobacteria</taxon>
    </lineage>
</organism>
<evidence type="ECO:0000313" key="3">
    <source>
        <dbReference type="EMBL" id="PIS22928.1"/>
    </source>
</evidence>
<dbReference type="Pfam" id="PF00534">
    <property type="entry name" value="Glycos_transf_1"/>
    <property type="match status" value="1"/>
</dbReference>
<dbReference type="Gene3D" id="3.40.50.2000">
    <property type="entry name" value="Glycogen Phosphorylase B"/>
    <property type="match status" value="2"/>
</dbReference>
<dbReference type="AlphaFoldDB" id="A0A2H0XFN2"/>
<protein>
    <recommendedName>
        <fullName evidence="2">Glycosyl transferase family 1 domain-containing protein</fullName>
    </recommendedName>
</protein>
<dbReference type="PANTHER" id="PTHR46401:SF2">
    <property type="entry name" value="GLYCOSYLTRANSFERASE WBBK-RELATED"/>
    <property type="match status" value="1"/>
</dbReference>
<evidence type="ECO:0000256" key="1">
    <source>
        <dbReference type="ARBA" id="ARBA00022679"/>
    </source>
</evidence>
<accession>A0A2H0XFN2</accession>
<evidence type="ECO:0000313" key="4">
    <source>
        <dbReference type="Proteomes" id="UP000230340"/>
    </source>
</evidence>
<dbReference type="SUPFAM" id="SSF53756">
    <property type="entry name" value="UDP-Glycosyltransferase/glycogen phosphorylase"/>
    <property type="match status" value="1"/>
</dbReference>
<comment type="caution">
    <text evidence="3">The sequence shown here is derived from an EMBL/GenBank/DDBJ whole genome shotgun (WGS) entry which is preliminary data.</text>
</comment>
<sequence>VVLRPTGEDIQWDDKSQYGKISNPPYQNKVLKALKSSSAIIAISPTVRKNILDFTEGDLKSKMVDIPNGVDLDKFGNGEIREIGGIREIRLLTVGRNVPKKDYPTMIKALSIVKKQIPNVVLYIVGGNQESLVPLIAELGILNEVTLLGQVPKEEGDFSQFPSKEVIDLYRSSDLFVFSSLIEGCPNVILEAIAAGLPIVAANSQGTWDYVIDMETGLLFNPSDPKDMADKIVKLLADKALYKQIKNNEQIYSKNFDWSKIAGKYLELYNKLIWKSH</sequence>
<reference evidence="4" key="1">
    <citation type="submission" date="2017-09" db="EMBL/GenBank/DDBJ databases">
        <title>Depth-based differentiation of microbial function through sediment-hosted aquifers and enrichment of novel symbionts in the deep terrestrial subsurface.</title>
        <authorList>
            <person name="Probst A.J."/>
            <person name="Ladd B."/>
            <person name="Jarett J.K."/>
            <person name="Geller-Mcgrath D.E."/>
            <person name="Sieber C.M.K."/>
            <person name="Emerson J.B."/>
            <person name="Anantharaman K."/>
            <person name="Thomas B.C."/>
            <person name="Malmstrom R."/>
            <person name="Stieglmeier M."/>
            <person name="Klingl A."/>
            <person name="Woyke T."/>
            <person name="Ryan C.M."/>
            <person name="Banfield J.F."/>
        </authorList>
    </citation>
    <scope>NUCLEOTIDE SEQUENCE [LARGE SCALE GENOMIC DNA]</scope>
</reference>
<dbReference type="InterPro" id="IPR001296">
    <property type="entry name" value="Glyco_trans_1"/>
</dbReference>
<feature type="non-terminal residue" evidence="3">
    <location>
        <position position="1"/>
    </location>
</feature>
<name>A0A2H0XFN2_UNCKA</name>
<feature type="domain" description="Glycosyl transferase family 1" evidence="2">
    <location>
        <begin position="88"/>
        <end position="249"/>
    </location>
</feature>
<dbReference type="Proteomes" id="UP000230340">
    <property type="component" value="Unassembled WGS sequence"/>
</dbReference>
<evidence type="ECO:0000259" key="2">
    <source>
        <dbReference type="Pfam" id="PF00534"/>
    </source>
</evidence>
<dbReference type="EMBL" id="PEYT01000023">
    <property type="protein sequence ID" value="PIS22928.1"/>
    <property type="molecule type" value="Genomic_DNA"/>
</dbReference>
<dbReference type="PANTHER" id="PTHR46401">
    <property type="entry name" value="GLYCOSYLTRANSFERASE WBBK-RELATED"/>
    <property type="match status" value="1"/>
</dbReference>
<gene>
    <name evidence="3" type="ORF">COT49_02460</name>
</gene>
<keyword evidence="1" id="KW-0808">Transferase</keyword>
<proteinExistence type="predicted"/>
<dbReference type="GO" id="GO:0009103">
    <property type="term" value="P:lipopolysaccharide biosynthetic process"/>
    <property type="evidence" value="ECO:0007669"/>
    <property type="project" value="TreeGrafter"/>
</dbReference>